<evidence type="ECO:0000313" key="2">
    <source>
        <dbReference type="EMBL" id="BAY86219.1"/>
    </source>
</evidence>
<feature type="transmembrane region" description="Helical" evidence="1">
    <location>
        <begin position="41"/>
        <end position="60"/>
    </location>
</feature>
<evidence type="ECO:0000313" key="3">
    <source>
        <dbReference type="Proteomes" id="UP000218418"/>
    </source>
</evidence>
<dbReference type="EMBL" id="AP018227">
    <property type="protein sequence ID" value="BAY86219.1"/>
    <property type="molecule type" value="Genomic_DNA"/>
</dbReference>
<keyword evidence="1" id="KW-0812">Transmembrane</keyword>
<dbReference type="Proteomes" id="UP000218418">
    <property type="component" value="Chromosome"/>
</dbReference>
<proteinExistence type="predicted"/>
<dbReference type="AlphaFoldDB" id="A0A1Z4LYB2"/>
<keyword evidence="3" id="KW-1185">Reference proteome</keyword>
<organism evidence="2 3">
    <name type="scientific">Calothrix parasitica NIES-267</name>
    <dbReference type="NCBI Taxonomy" id="1973488"/>
    <lineage>
        <taxon>Bacteria</taxon>
        <taxon>Bacillati</taxon>
        <taxon>Cyanobacteriota</taxon>
        <taxon>Cyanophyceae</taxon>
        <taxon>Nostocales</taxon>
        <taxon>Calotrichaceae</taxon>
        <taxon>Calothrix</taxon>
    </lineage>
</organism>
<keyword evidence="1" id="KW-0472">Membrane</keyword>
<name>A0A1Z4LYB2_9CYAN</name>
<accession>A0A1Z4LYB2</accession>
<sequence>MNNNSCNHECEYGNCPFMTDPYDSDRQVCVKCGSDYSFRRFGWNNILFFAALIAAILMVIRNPEKPKPEEVPVQFNLQVDSKIQL</sequence>
<gene>
    <name evidence="2" type="ORF">NIES267_57250</name>
</gene>
<keyword evidence="1" id="KW-1133">Transmembrane helix</keyword>
<reference evidence="2 3" key="1">
    <citation type="submission" date="2017-06" db="EMBL/GenBank/DDBJ databases">
        <title>Genome sequencing of cyanobaciteial culture collection at National Institute for Environmental Studies (NIES).</title>
        <authorList>
            <person name="Hirose Y."/>
            <person name="Shimura Y."/>
            <person name="Fujisawa T."/>
            <person name="Nakamura Y."/>
            <person name="Kawachi M."/>
        </authorList>
    </citation>
    <scope>NUCLEOTIDE SEQUENCE [LARGE SCALE GENOMIC DNA]</scope>
    <source>
        <strain evidence="2 3">NIES-267</strain>
    </source>
</reference>
<protein>
    <submittedName>
        <fullName evidence="2">Uncharacterized protein</fullName>
    </submittedName>
</protein>
<evidence type="ECO:0000256" key="1">
    <source>
        <dbReference type="SAM" id="Phobius"/>
    </source>
</evidence>